<name>A0A975XKT4_9MICC</name>
<dbReference type="Gene3D" id="3.40.30.10">
    <property type="entry name" value="Glutaredoxin"/>
    <property type="match status" value="1"/>
</dbReference>
<dbReference type="RefSeq" id="WP_207348372.1">
    <property type="nucleotide sequence ID" value="NZ_CP076456.1"/>
</dbReference>
<dbReference type="PANTHER" id="PTHR13887">
    <property type="entry name" value="GLUTATHIONE S-TRANSFERASE KAPPA"/>
    <property type="match status" value="1"/>
</dbReference>
<dbReference type="AlphaFoldDB" id="A0A975XKT4"/>
<evidence type="ECO:0000313" key="3">
    <source>
        <dbReference type="Proteomes" id="UP000680588"/>
    </source>
</evidence>
<dbReference type="PANTHER" id="PTHR13887:SF41">
    <property type="entry name" value="THIOREDOXIN SUPERFAMILY PROTEIN"/>
    <property type="match status" value="1"/>
</dbReference>
<evidence type="ECO:0000313" key="2">
    <source>
        <dbReference type="EMBL" id="QWQ36515.1"/>
    </source>
</evidence>
<dbReference type="InterPro" id="IPR036249">
    <property type="entry name" value="Thioredoxin-like_sf"/>
</dbReference>
<dbReference type="GO" id="GO:0016491">
    <property type="term" value="F:oxidoreductase activity"/>
    <property type="evidence" value="ECO:0007669"/>
    <property type="project" value="InterPro"/>
</dbReference>
<proteinExistence type="predicted"/>
<accession>A0A975XKT4</accession>
<organism evidence="2 3">
    <name type="scientific">Arthrobacter sunyaminii</name>
    <dbReference type="NCBI Taxonomy" id="2816859"/>
    <lineage>
        <taxon>Bacteria</taxon>
        <taxon>Bacillati</taxon>
        <taxon>Actinomycetota</taxon>
        <taxon>Actinomycetes</taxon>
        <taxon>Micrococcales</taxon>
        <taxon>Micrococcaceae</taxon>
        <taxon>Arthrobacter</taxon>
    </lineage>
</organism>
<dbReference type="Pfam" id="PF01323">
    <property type="entry name" value="DSBA"/>
    <property type="match status" value="1"/>
</dbReference>
<dbReference type="KEGG" id="asun:KG104_01425"/>
<protein>
    <submittedName>
        <fullName evidence="2">DsbA family oxidoreductase</fullName>
    </submittedName>
</protein>
<gene>
    <name evidence="2" type="ORF">KG104_01425</name>
</gene>
<dbReference type="SUPFAM" id="SSF52833">
    <property type="entry name" value="Thioredoxin-like"/>
    <property type="match status" value="1"/>
</dbReference>
<keyword evidence="3" id="KW-1185">Reference proteome</keyword>
<sequence length="237" mass="25324">MKIDIWSDIACPWCYIGKRRFEAALAAFPHRNEVEVTWRSYQLDPSLPAHYDGTEVQYLSERKGIDPQQLAGMLEQVTAQAAGEGLSYDFDSLVVANSFPAHRLIHLARAEGGSEAADAVKEALLSAHFEKGQDIGSTEVLSGIGAAAGVDPDRVRSMLATDEYTDAVNADIAQARSLGVSGVPFFVLDEKYGISGAQPVELFTSALEQAWQESHPLVNLTPASASADGPACGPDGC</sequence>
<dbReference type="InterPro" id="IPR001853">
    <property type="entry name" value="DSBA-like_thioredoxin_dom"/>
</dbReference>
<dbReference type="Proteomes" id="UP000680588">
    <property type="component" value="Chromosome"/>
</dbReference>
<reference evidence="2" key="1">
    <citation type="submission" date="2021-06" db="EMBL/GenBank/DDBJ databases">
        <title>Novel species in genus Arthrobacter.</title>
        <authorList>
            <person name="Zhang G."/>
        </authorList>
    </citation>
    <scope>NUCLEOTIDE SEQUENCE</scope>
    <source>
        <strain evidence="2">Zg-ZUI122</strain>
    </source>
</reference>
<feature type="domain" description="DSBA-like thioredoxin" evidence="1">
    <location>
        <begin position="3"/>
        <end position="207"/>
    </location>
</feature>
<dbReference type="CDD" id="cd03024">
    <property type="entry name" value="DsbA_FrnE"/>
    <property type="match status" value="1"/>
</dbReference>
<dbReference type="EMBL" id="CP076456">
    <property type="protein sequence ID" value="QWQ36515.1"/>
    <property type="molecule type" value="Genomic_DNA"/>
</dbReference>
<evidence type="ECO:0000259" key="1">
    <source>
        <dbReference type="Pfam" id="PF01323"/>
    </source>
</evidence>